<proteinExistence type="predicted"/>
<dbReference type="OrthoDB" id="5595608at2759"/>
<reference evidence="6 7" key="1">
    <citation type="submission" date="2009-08" db="EMBL/GenBank/DDBJ databases">
        <title>The Genome Sequence of Spizellomyces punctatus strain DAOM BR117.</title>
        <authorList>
            <consortium name="The Broad Institute Genome Sequencing Platform"/>
            <person name="Russ C."/>
            <person name="Cuomo C."/>
            <person name="Shea T."/>
            <person name="Young S.K."/>
            <person name="Zeng Q."/>
            <person name="Koehrsen M."/>
            <person name="Haas B."/>
            <person name="Borodovsky M."/>
            <person name="Guigo R."/>
            <person name="Alvarado L."/>
            <person name="Berlin A."/>
            <person name="Bochicchio J."/>
            <person name="Borenstein D."/>
            <person name="Chapman S."/>
            <person name="Chen Z."/>
            <person name="Engels R."/>
            <person name="Freedman E."/>
            <person name="Gellesch M."/>
            <person name="Goldberg J."/>
            <person name="Griggs A."/>
            <person name="Gujja S."/>
            <person name="Heiman D."/>
            <person name="Hepburn T."/>
            <person name="Howarth C."/>
            <person name="Jen D."/>
            <person name="Larson L."/>
            <person name="Lewis B."/>
            <person name="Mehta T."/>
            <person name="Park D."/>
            <person name="Pearson M."/>
            <person name="Roberts A."/>
            <person name="Saif S."/>
            <person name="Shenoy N."/>
            <person name="Sisk P."/>
            <person name="Stolte C."/>
            <person name="Sykes S."/>
            <person name="Thomson T."/>
            <person name="Walk T."/>
            <person name="White J."/>
            <person name="Yandava C."/>
            <person name="Burger G."/>
            <person name="Gray M.W."/>
            <person name="Holland P.W.H."/>
            <person name="King N."/>
            <person name="Lang F.B.F."/>
            <person name="Roger A.J."/>
            <person name="Ruiz-Trillo I."/>
            <person name="Lander E."/>
            <person name="Nusbaum C."/>
        </authorList>
    </citation>
    <scope>NUCLEOTIDE SEQUENCE [LARGE SCALE GENOMIC DNA]</scope>
    <source>
        <strain evidence="6 7">DAOM BR117</strain>
    </source>
</reference>
<dbReference type="AlphaFoldDB" id="A0A0L0HEC0"/>
<dbReference type="Gene3D" id="2.30.30.40">
    <property type="entry name" value="SH3 Domains"/>
    <property type="match status" value="1"/>
</dbReference>
<dbReference type="InParanoid" id="A0A0L0HEC0"/>
<dbReference type="GeneID" id="27689051"/>
<dbReference type="PROSITE" id="PS50002">
    <property type="entry name" value="SH3"/>
    <property type="match status" value="1"/>
</dbReference>
<gene>
    <name evidence="6" type="ORF">SPPG_05690</name>
</gene>
<feature type="compositionally biased region" description="Polar residues" evidence="3">
    <location>
        <begin position="63"/>
        <end position="72"/>
    </location>
</feature>
<keyword evidence="4" id="KW-0812">Transmembrane</keyword>
<evidence type="ECO:0000256" key="3">
    <source>
        <dbReference type="SAM" id="MobiDB-lite"/>
    </source>
</evidence>
<organism evidence="6 7">
    <name type="scientific">Spizellomyces punctatus (strain DAOM BR117)</name>
    <dbReference type="NCBI Taxonomy" id="645134"/>
    <lineage>
        <taxon>Eukaryota</taxon>
        <taxon>Fungi</taxon>
        <taxon>Fungi incertae sedis</taxon>
        <taxon>Chytridiomycota</taxon>
        <taxon>Chytridiomycota incertae sedis</taxon>
        <taxon>Chytridiomycetes</taxon>
        <taxon>Spizellomycetales</taxon>
        <taxon>Spizellomycetaceae</taxon>
        <taxon>Spizellomyces</taxon>
    </lineage>
</organism>
<keyword evidence="7" id="KW-1185">Reference proteome</keyword>
<dbReference type="SUPFAM" id="SSF50044">
    <property type="entry name" value="SH3-domain"/>
    <property type="match status" value="1"/>
</dbReference>
<accession>A0A0L0HEC0</accession>
<protein>
    <recommendedName>
        <fullName evidence="5">SH3 domain-containing protein</fullName>
    </recommendedName>
</protein>
<dbReference type="SMART" id="SM00326">
    <property type="entry name" value="SH3"/>
    <property type="match status" value="1"/>
</dbReference>
<keyword evidence="4" id="KW-0472">Membrane</keyword>
<evidence type="ECO:0000256" key="2">
    <source>
        <dbReference type="PROSITE-ProRule" id="PRU00192"/>
    </source>
</evidence>
<dbReference type="Proteomes" id="UP000053201">
    <property type="component" value="Unassembled WGS sequence"/>
</dbReference>
<dbReference type="Pfam" id="PF00018">
    <property type="entry name" value="SH3_1"/>
    <property type="match status" value="1"/>
</dbReference>
<dbReference type="RefSeq" id="XP_016607492.1">
    <property type="nucleotide sequence ID" value="XM_016753902.1"/>
</dbReference>
<evidence type="ECO:0000256" key="1">
    <source>
        <dbReference type="ARBA" id="ARBA00022443"/>
    </source>
</evidence>
<evidence type="ECO:0000259" key="5">
    <source>
        <dbReference type="PROSITE" id="PS50002"/>
    </source>
</evidence>
<feature type="domain" description="SH3" evidence="5">
    <location>
        <begin position="148"/>
        <end position="207"/>
    </location>
</feature>
<keyword evidence="4" id="KW-1133">Transmembrane helix</keyword>
<dbReference type="EMBL" id="KQ257458">
    <property type="protein sequence ID" value="KNC99452.1"/>
    <property type="molecule type" value="Genomic_DNA"/>
</dbReference>
<evidence type="ECO:0000256" key="4">
    <source>
        <dbReference type="SAM" id="Phobius"/>
    </source>
</evidence>
<evidence type="ECO:0000313" key="6">
    <source>
        <dbReference type="EMBL" id="KNC99452.1"/>
    </source>
</evidence>
<evidence type="ECO:0000313" key="7">
    <source>
        <dbReference type="Proteomes" id="UP000053201"/>
    </source>
</evidence>
<dbReference type="InterPro" id="IPR001452">
    <property type="entry name" value="SH3_domain"/>
</dbReference>
<dbReference type="InterPro" id="IPR036028">
    <property type="entry name" value="SH3-like_dom_sf"/>
</dbReference>
<name>A0A0L0HEC0_SPIPD</name>
<feature type="transmembrane region" description="Helical" evidence="4">
    <location>
        <begin position="6"/>
        <end position="25"/>
    </location>
</feature>
<keyword evidence="1 2" id="KW-0728">SH3 domain</keyword>
<sequence>MTLDQLALVAGTVVGSICAVIALGFSAHTFVRTRFTSQSTVAETEQRRSSKRSSHFTREKFNLPSTNSSQLELTAPVPPPEDTLHPCSLRPPSVALTIDTLAQDDYYPIHTKSKHKRAVSVSSRFSVRSHSYNIGSLADDLNANLPLPACHKAIVSEPYEAFEDDEMELKIGDLVNVFKVFEDGWGWGVNVTSGAKGIFPVVCLSNL</sequence>
<feature type="region of interest" description="Disordered" evidence="3">
    <location>
        <begin position="39"/>
        <end position="82"/>
    </location>
</feature>
<dbReference type="VEuPathDB" id="FungiDB:SPPG_05690"/>